<dbReference type="Proteomes" id="UP000245119">
    <property type="component" value="Linkage Group LG2"/>
</dbReference>
<proteinExistence type="predicted"/>
<comment type="subcellular location">
    <subcellularLocation>
        <location evidence="1">Membrane</location>
        <topology evidence="1">Multi-pass membrane protein</topology>
    </subcellularLocation>
</comment>
<accession>A0A2T7PUM9</accession>
<reference evidence="8 9" key="1">
    <citation type="submission" date="2018-04" db="EMBL/GenBank/DDBJ databases">
        <title>The genome of golden apple snail Pomacea canaliculata provides insight into stress tolerance and invasive adaptation.</title>
        <authorList>
            <person name="Liu C."/>
            <person name="Liu B."/>
            <person name="Ren Y."/>
            <person name="Zhang Y."/>
            <person name="Wang H."/>
            <person name="Li S."/>
            <person name="Jiang F."/>
            <person name="Yin L."/>
            <person name="Zhang G."/>
            <person name="Qian W."/>
            <person name="Fan W."/>
        </authorList>
    </citation>
    <scope>NUCLEOTIDE SEQUENCE [LARGE SCALE GENOMIC DNA]</scope>
    <source>
        <strain evidence="8">SZHN2017</strain>
        <tissue evidence="8">Muscle</tissue>
    </source>
</reference>
<dbReference type="InterPro" id="IPR020846">
    <property type="entry name" value="MFS_dom"/>
</dbReference>
<dbReference type="PROSITE" id="PS00217">
    <property type="entry name" value="SUGAR_TRANSPORT_2"/>
    <property type="match status" value="1"/>
</dbReference>
<feature type="transmembrane region" description="Helical" evidence="6">
    <location>
        <begin position="364"/>
        <end position="382"/>
    </location>
</feature>
<feature type="transmembrane region" description="Helical" evidence="6">
    <location>
        <begin position="336"/>
        <end position="357"/>
    </location>
</feature>
<evidence type="ECO:0000256" key="2">
    <source>
        <dbReference type="ARBA" id="ARBA00022692"/>
    </source>
</evidence>
<dbReference type="PANTHER" id="PTHR24064">
    <property type="entry name" value="SOLUTE CARRIER FAMILY 22 MEMBER"/>
    <property type="match status" value="1"/>
</dbReference>
<keyword evidence="9" id="KW-1185">Reference proteome</keyword>
<gene>
    <name evidence="8" type="ORF">C0Q70_04129</name>
</gene>
<evidence type="ECO:0000256" key="5">
    <source>
        <dbReference type="SAM" id="MobiDB-lite"/>
    </source>
</evidence>
<feature type="transmembrane region" description="Helical" evidence="6">
    <location>
        <begin position="219"/>
        <end position="237"/>
    </location>
</feature>
<evidence type="ECO:0000256" key="4">
    <source>
        <dbReference type="ARBA" id="ARBA00023136"/>
    </source>
</evidence>
<feature type="region of interest" description="Disordered" evidence="5">
    <location>
        <begin position="504"/>
        <end position="551"/>
    </location>
</feature>
<dbReference type="InterPro" id="IPR005829">
    <property type="entry name" value="Sugar_transporter_CS"/>
</dbReference>
<evidence type="ECO:0000256" key="6">
    <source>
        <dbReference type="SAM" id="Phobius"/>
    </source>
</evidence>
<evidence type="ECO:0000313" key="9">
    <source>
        <dbReference type="Proteomes" id="UP000245119"/>
    </source>
</evidence>
<dbReference type="AlphaFoldDB" id="A0A2T7PUM9"/>
<comment type="caution">
    <text evidence="8">The sequence shown here is derived from an EMBL/GenBank/DDBJ whole genome shotgun (WGS) entry which is preliminary data.</text>
</comment>
<feature type="transmembrane region" description="Helical" evidence="6">
    <location>
        <begin position="458"/>
        <end position="478"/>
    </location>
</feature>
<dbReference type="GO" id="GO:0022857">
    <property type="term" value="F:transmembrane transporter activity"/>
    <property type="evidence" value="ECO:0007669"/>
    <property type="project" value="InterPro"/>
</dbReference>
<dbReference type="SUPFAM" id="SSF103473">
    <property type="entry name" value="MFS general substrate transporter"/>
    <property type="match status" value="1"/>
</dbReference>
<evidence type="ECO:0000256" key="1">
    <source>
        <dbReference type="ARBA" id="ARBA00004141"/>
    </source>
</evidence>
<feature type="transmembrane region" description="Helical" evidence="6">
    <location>
        <begin position="300"/>
        <end position="324"/>
    </location>
</feature>
<dbReference type="PROSITE" id="PS00216">
    <property type="entry name" value="SUGAR_TRANSPORT_1"/>
    <property type="match status" value="1"/>
</dbReference>
<dbReference type="Gene3D" id="1.20.1250.20">
    <property type="entry name" value="MFS general substrate transporter like domains"/>
    <property type="match status" value="1"/>
</dbReference>
<keyword evidence="4 6" id="KW-0472">Membrane</keyword>
<dbReference type="EMBL" id="PZQS01000002">
    <property type="protein sequence ID" value="PVD37134.1"/>
    <property type="molecule type" value="Genomic_DNA"/>
</dbReference>
<dbReference type="OrthoDB" id="6155518at2759"/>
<dbReference type="OMA" id="HEGANEK"/>
<organism evidence="8 9">
    <name type="scientific">Pomacea canaliculata</name>
    <name type="common">Golden apple snail</name>
    <dbReference type="NCBI Taxonomy" id="400727"/>
    <lineage>
        <taxon>Eukaryota</taxon>
        <taxon>Metazoa</taxon>
        <taxon>Spiralia</taxon>
        <taxon>Lophotrochozoa</taxon>
        <taxon>Mollusca</taxon>
        <taxon>Gastropoda</taxon>
        <taxon>Caenogastropoda</taxon>
        <taxon>Architaenioglossa</taxon>
        <taxon>Ampullarioidea</taxon>
        <taxon>Ampullariidae</taxon>
        <taxon>Pomacea</taxon>
    </lineage>
</organism>
<dbReference type="Pfam" id="PF00083">
    <property type="entry name" value="Sugar_tr"/>
    <property type="match status" value="1"/>
</dbReference>
<feature type="transmembrane region" description="Helical" evidence="6">
    <location>
        <begin position="135"/>
        <end position="154"/>
    </location>
</feature>
<name>A0A2T7PUM9_POMCA</name>
<feature type="transmembrane region" description="Helical" evidence="6">
    <location>
        <begin position="160"/>
        <end position="180"/>
    </location>
</feature>
<evidence type="ECO:0000259" key="7">
    <source>
        <dbReference type="PROSITE" id="PS50850"/>
    </source>
</evidence>
<dbReference type="InterPro" id="IPR005828">
    <property type="entry name" value="MFS_sugar_transport-like"/>
</dbReference>
<feature type="domain" description="Major facilitator superfamily (MFS) profile" evidence="7">
    <location>
        <begin position="66"/>
        <end position="483"/>
    </location>
</feature>
<keyword evidence="2 6" id="KW-0812">Transmembrane</keyword>
<evidence type="ECO:0000256" key="3">
    <source>
        <dbReference type="ARBA" id="ARBA00022989"/>
    </source>
</evidence>
<feature type="transmembrane region" description="Helical" evidence="6">
    <location>
        <begin position="192"/>
        <end position="213"/>
    </location>
</feature>
<dbReference type="GO" id="GO:0016020">
    <property type="term" value="C:membrane"/>
    <property type="evidence" value="ECO:0007669"/>
    <property type="project" value="UniProtKB-SubCell"/>
</dbReference>
<dbReference type="InterPro" id="IPR036259">
    <property type="entry name" value="MFS_trans_sf"/>
</dbReference>
<sequence>MESLLGEVGAGGRFQVQLVASVKFADMSLAWGMMQMTFAGLVPDWWCQPPEAANSSHGNWSRDNTTFHICPVSNNSDTCGEVVFDDSVQTIVNEWTLVCDLDYVKPMVTSLQMGGVLFGALLGGQVSDSLGRRPTAYLAYLANLIVSLVTAFSISWRMFAIMRVLIGVTLGVNIVVLYTYMLEFIGSKRRQLVSAIPGWNIGVCLFALMAWLFPNWSHLHMAVAALNLPFLLTWFVFPESARWLAVKGRLQEAEAVISHLARVNGRQKPKDTLERLQEVMEEELKAGQGRRYTYIDVYRGWRMAVTSLAINFIWFCLSFCYYGISFGVSALSGNLYLNIALMVLVEIPANFVCVFFADRFGRKWTTFFLAILSSLSSFGILISNFKAPTTQQETITTTLAMISRLSVGAGWTVMNTFTLEQYPTVIRNLGIGAANTAARVGGVLAPIVLNMDNEEEVVHGYIVVGILMGVSAFTLLLLTETKGQDLRDSMTSVEVDNRIVNEPSSRTSSLDAVVPPMTEEPSWSSSRTDAASAVISRTGEPAKPLTPTSYEAKEQVEVKVEY</sequence>
<protein>
    <recommendedName>
        <fullName evidence="7">Major facilitator superfamily (MFS) profile domain-containing protein</fullName>
    </recommendedName>
</protein>
<keyword evidence="3 6" id="KW-1133">Transmembrane helix</keyword>
<evidence type="ECO:0000313" key="8">
    <source>
        <dbReference type="EMBL" id="PVD37134.1"/>
    </source>
</evidence>
<dbReference type="PROSITE" id="PS50850">
    <property type="entry name" value="MFS"/>
    <property type="match status" value="1"/>
</dbReference>